<dbReference type="EMBL" id="FNJU01000007">
    <property type="protein sequence ID" value="SDP79917.1"/>
    <property type="molecule type" value="Genomic_DNA"/>
</dbReference>
<evidence type="ECO:0000313" key="3">
    <source>
        <dbReference type="Proteomes" id="UP000199159"/>
    </source>
</evidence>
<dbReference type="Proteomes" id="UP000199159">
    <property type="component" value="Unassembled WGS sequence"/>
</dbReference>
<reference evidence="3" key="1">
    <citation type="submission" date="2016-10" db="EMBL/GenBank/DDBJ databases">
        <authorList>
            <person name="Varghese N."/>
            <person name="Submissions S."/>
        </authorList>
    </citation>
    <scope>NUCLEOTIDE SEQUENCE [LARGE SCALE GENOMIC DNA]</scope>
    <source>
        <strain evidence="3">IBRC-M10078</strain>
    </source>
</reference>
<feature type="coiled-coil region" evidence="1">
    <location>
        <begin position="231"/>
        <end position="282"/>
    </location>
</feature>
<accession>A0A1H0VN34</accession>
<keyword evidence="1" id="KW-0175">Coiled coil</keyword>
<evidence type="ECO:0000313" key="2">
    <source>
        <dbReference type="EMBL" id="SDP79917.1"/>
    </source>
</evidence>
<protein>
    <submittedName>
        <fullName evidence="2">Uncharacterized protein</fullName>
    </submittedName>
</protein>
<keyword evidence="3" id="KW-1185">Reference proteome</keyword>
<dbReference type="STRING" id="930152.SAMN05216565_10795"/>
<sequence>MLIHNIIIYDYINQRINKFDFDFHVNILVSETNTVGKSSLIKSIYHCLGYNIKIWPSNWNVNNMIFQMEVSQDDRKHLITRHKNLFYIDNRKEILTEKEFALWLQGLLSIYIKLKDKKNKNLSDVYASEILLPFYVDQDKSWNGFVYSKSSDSFGRYTNTVKSIFDFYFEIANKKLIDLEIEKSNYEMELGNTIKKVEALILLEGEHSELSLPVNIDNYIDKIKQIDDLHINNYLRKINSLNRNVSEIDNSIIEIETKINLLDREISELNKLKTNYNKKFNEIKHTCIHCNSKLTQEQSLTRLKIRNNNYEILEQIDKSKQLKYEYEDERKEIQIEKEKLLKKVSEIEKIIENNKEYQELDSYIEDRVNQGITNNFFTIEQKLLNEEKEKVSSIRVVKKEISKERKLGTQKRSEIKKKYEDLINEYERHFKGLKLDDSGFYSFKEVTGSGIDANKKMLALYTIYANLISEYSSVRVPFAMDSFIKNETATELKEQMFSFLSNYYLSINGQIFFSIISENLKYLDQNCDYNFINLEKPILAKINEDNKALVEAFEIINI</sequence>
<evidence type="ECO:0000256" key="1">
    <source>
        <dbReference type="SAM" id="Coils"/>
    </source>
</evidence>
<organism evidence="2 3">
    <name type="scientific">Litchfieldia salsa</name>
    <dbReference type="NCBI Taxonomy" id="930152"/>
    <lineage>
        <taxon>Bacteria</taxon>
        <taxon>Bacillati</taxon>
        <taxon>Bacillota</taxon>
        <taxon>Bacilli</taxon>
        <taxon>Bacillales</taxon>
        <taxon>Bacillaceae</taxon>
        <taxon>Litchfieldia</taxon>
    </lineage>
</organism>
<dbReference type="RefSeq" id="WP_090855746.1">
    <property type="nucleotide sequence ID" value="NZ_FNJU01000007.1"/>
</dbReference>
<feature type="coiled-coil region" evidence="1">
    <location>
        <begin position="316"/>
        <end position="350"/>
    </location>
</feature>
<dbReference type="OrthoDB" id="9784297at2"/>
<name>A0A1H0VN34_9BACI</name>
<gene>
    <name evidence="2" type="ORF">SAMN05216565_10795</name>
</gene>
<dbReference type="AlphaFoldDB" id="A0A1H0VN34"/>
<proteinExistence type="predicted"/>